<dbReference type="GO" id="GO:0010008">
    <property type="term" value="C:endosome membrane"/>
    <property type="evidence" value="ECO:0007669"/>
    <property type="project" value="UniProtKB-SubCell"/>
</dbReference>
<dbReference type="SUPFAM" id="SSF47027">
    <property type="entry name" value="Acyl-CoA binding protein"/>
    <property type="match status" value="1"/>
</dbReference>
<dbReference type="GO" id="GO:0008823">
    <property type="term" value="F:cupric reductase (NADH) activity"/>
    <property type="evidence" value="ECO:0007669"/>
    <property type="project" value="TreeGrafter"/>
</dbReference>
<comment type="cofactor">
    <cofactor evidence="1">
        <name>heme b</name>
        <dbReference type="ChEBI" id="CHEBI:60344"/>
    </cofactor>
</comment>
<dbReference type="Pfam" id="PF00887">
    <property type="entry name" value="ACBP"/>
    <property type="match status" value="1"/>
</dbReference>
<comment type="subcellular location">
    <subcellularLocation>
        <location evidence="3">Endosome membrane</location>
        <topology evidence="3">Multi-pass membrane protein</topology>
    </subcellularLocation>
</comment>
<evidence type="ECO:0000256" key="1">
    <source>
        <dbReference type="ARBA" id="ARBA00001970"/>
    </source>
</evidence>
<dbReference type="Gene3D" id="1.20.80.10">
    <property type="match status" value="1"/>
</dbReference>
<feature type="transmembrane region" description="Helical" evidence="21">
    <location>
        <begin position="306"/>
        <end position="327"/>
    </location>
</feature>
<evidence type="ECO:0000256" key="21">
    <source>
        <dbReference type="SAM" id="Phobius"/>
    </source>
</evidence>
<dbReference type="GO" id="GO:0015677">
    <property type="term" value="P:copper ion import"/>
    <property type="evidence" value="ECO:0007669"/>
    <property type="project" value="TreeGrafter"/>
</dbReference>
<evidence type="ECO:0000256" key="7">
    <source>
        <dbReference type="ARBA" id="ARBA00022630"/>
    </source>
</evidence>
<keyword evidence="12 21" id="KW-1133">Transmembrane helix</keyword>
<protein>
    <submittedName>
        <fullName evidence="23">Metalloreductase STEAP3</fullName>
    </submittedName>
</protein>
<dbReference type="GO" id="GO:0006826">
    <property type="term" value="P:iron ion transport"/>
    <property type="evidence" value="ECO:0007669"/>
    <property type="project" value="UniProtKB-KW"/>
</dbReference>
<keyword evidence="7" id="KW-0285">Flavoprotein</keyword>
<dbReference type="InterPro" id="IPR014352">
    <property type="entry name" value="FERM/acyl-CoA-bd_prot_sf"/>
</dbReference>
<dbReference type="GO" id="GO:0000062">
    <property type="term" value="F:fatty-acyl-CoA binding"/>
    <property type="evidence" value="ECO:0007669"/>
    <property type="project" value="InterPro"/>
</dbReference>
<dbReference type="Proteomes" id="UP000298787">
    <property type="component" value="Chromosome 1"/>
</dbReference>
<dbReference type="Gene3D" id="3.40.50.720">
    <property type="entry name" value="NAD(P)-binding Rossmann-like Domain"/>
    <property type="match status" value="1"/>
</dbReference>
<dbReference type="InterPro" id="IPR000582">
    <property type="entry name" value="Acyl-CoA-binding_protein"/>
</dbReference>
<keyword evidence="9" id="KW-0479">Metal-binding</keyword>
<evidence type="ECO:0000256" key="12">
    <source>
        <dbReference type="ARBA" id="ARBA00022989"/>
    </source>
</evidence>
<feature type="domain" description="ACB" evidence="22">
    <location>
        <begin position="524"/>
        <end position="609"/>
    </location>
</feature>
<evidence type="ECO:0000256" key="3">
    <source>
        <dbReference type="ARBA" id="ARBA00004337"/>
    </source>
</evidence>
<proteinExistence type="inferred from homology"/>
<evidence type="ECO:0000259" key="22">
    <source>
        <dbReference type="PROSITE" id="PS51228"/>
    </source>
</evidence>
<dbReference type="SUPFAM" id="SSF51735">
    <property type="entry name" value="NAD(P)-binding Rossmann-fold domains"/>
    <property type="match status" value="1"/>
</dbReference>
<keyword evidence="10" id="KW-0967">Endosome</keyword>
<keyword evidence="17 21" id="KW-0472">Membrane</keyword>
<dbReference type="GO" id="GO:0005886">
    <property type="term" value="C:plasma membrane"/>
    <property type="evidence" value="ECO:0007669"/>
    <property type="project" value="TreeGrafter"/>
</dbReference>
<dbReference type="EMBL" id="CM014078">
    <property type="protein sequence ID" value="TKS66230.1"/>
    <property type="molecule type" value="Genomic_DNA"/>
</dbReference>
<evidence type="ECO:0000256" key="8">
    <source>
        <dbReference type="ARBA" id="ARBA00022692"/>
    </source>
</evidence>
<evidence type="ECO:0000256" key="17">
    <source>
        <dbReference type="ARBA" id="ARBA00023136"/>
    </source>
</evidence>
<feature type="transmembrane region" description="Helical" evidence="21">
    <location>
        <begin position="430"/>
        <end position="451"/>
    </location>
</feature>
<dbReference type="Pfam" id="PF01794">
    <property type="entry name" value="Ferric_reduct"/>
    <property type="match status" value="1"/>
</dbReference>
<evidence type="ECO:0000256" key="9">
    <source>
        <dbReference type="ARBA" id="ARBA00022723"/>
    </source>
</evidence>
<organism evidence="23 24">
    <name type="scientific">Collichthys lucidus</name>
    <name type="common">Big head croaker</name>
    <name type="synonym">Sciaena lucida</name>
    <dbReference type="NCBI Taxonomy" id="240159"/>
    <lineage>
        <taxon>Eukaryota</taxon>
        <taxon>Metazoa</taxon>
        <taxon>Chordata</taxon>
        <taxon>Craniata</taxon>
        <taxon>Vertebrata</taxon>
        <taxon>Euteleostomi</taxon>
        <taxon>Actinopterygii</taxon>
        <taxon>Neopterygii</taxon>
        <taxon>Teleostei</taxon>
        <taxon>Neoteleostei</taxon>
        <taxon>Acanthomorphata</taxon>
        <taxon>Eupercaria</taxon>
        <taxon>Sciaenidae</taxon>
        <taxon>Collichthys</taxon>
    </lineage>
</organism>
<dbReference type="InterPro" id="IPR036291">
    <property type="entry name" value="NAD(P)-bd_dom_sf"/>
</dbReference>
<evidence type="ECO:0000256" key="6">
    <source>
        <dbReference type="ARBA" id="ARBA00022496"/>
    </source>
</evidence>
<gene>
    <name evidence="23" type="ORF">D9C73_000286</name>
</gene>
<evidence type="ECO:0000256" key="15">
    <source>
        <dbReference type="ARBA" id="ARBA00023008"/>
    </source>
</evidence>
<evidence type="ECO:0000256" key="20">
    <source>
        <dbReference type="SAM" id="MobiDB-lite"/>
    </source>
</evidence>
<dbReference type="CDD" id="cd00435">
    <property type="entry name" value="ACBP"/>
    <property type="match status" value="1"/>
</dbReference>
<keyword evidence="14" id="KW-0408">Iron</keyword>
<keyword evidence="11" id="KW-0274">FAD</keyword>
<evidence type="ECO:0000256" key="18">
    <source>
        <dbReference type="ARBA" id="ARBA00048958"/>
    </source>
</evidence>
<dbReference type="InterPro" id="IPR051267">
    <property type="entry name" value="STEAP_metalloreductase"/>
</dbReference>
<evidence type="ECO:0000256" key="13">
    <source>
        <dbReference type="ARBA" id="ARBA00023002"/>
    </source>
</evidence>
<keyword evidence="6" id="KW-0410">Iron transport</keyword>
<feature type="transmembrane region" description="Helical" evidence="21">
    <location>
        <begin position="263"/>
        <end position="285"/>
    </location>
</feature>
<dbReference type="AlphaFoldDB" id="A0A4U5TXL8"/>
<evidence type="ECO:0000256" key="5">
    <source>
        <dbReference type="ARBA" id="ARBA00022448"/>
    </source>
</evidence>
<evidence type="ECO:0000313" key="23">
    <source>
        <dbReference type="EMBL" id="TKS66230.1"/>
    </source>
</evidence>
<feature type="region of interest" description="Disordered" evidence="20">
    <location>
        <begin position="1"/>
        <end position="26"/>
    </location>
</feature>
<feature type="transmembrane region" description="Helical" evidence="21">
    <location>
        <begin position="471"/>
        <end position="494"/>
    </location>
</feature>
<keyword evidence="13" id="KW-0560">Oxidoreductase</keyword>
<name>A0A4U5TXL8_COLLU</name>
<comment type="similarity">
    <text evidence="4">Belongs to the STEAP family.</text>
</comment>
<keyword evidence="15" id="KW-0186">Copper</keyword>
<keyword evidence="5" id="KW-0813">Transport</keyword>
<comment type="cofactor">
    <cofactor evidence="2">
        <name>FAD</name>
        <dbReference type="ChEBI" id="CHEBI:57692"/>
    </cofactor>
</comment>
<keyword evidence="8 21" id="KW-0812">Transmembrane</keyword>
<dbReference type="InterPro" id="IPR013130">
    <property type="entry name" value="Fe3_Rdtase_TM_dom"/>
</dbReference>
<evidence type="ECO:0000256" key="10">
    <source>
        <dbReference type="ARBA" id="ARBA00022753"/>
    </source>
</evidence>
<dbReference type="PRINTS" id="PR00689">
    <property type="entry name" value="ACOABINDINGP"/>
</dbReference>
<comment type="catalytic activity">
    <reaction evidence="19">
        <text>2 Fe(2+) + NADP(+) + H(+) = 2 Fe(3+) + NADPH</text>
        <dbReference type="Rhea" id="RHEA:71767"/>
        <dbReference type="ChEBI" id="CHEBI:15378"/>
        <dbReference type="ChEBI" id="CHEBI:29033"/>
        <dbReference type="ChEBI" id="CHEBI:29034"/>
        <dbReference type="ChEBI" id="CHEBI:57783"/>
        <dbReference type="ChEBI" id="CHEBI:58349"/>
    </reaction>
    <physiologicalReaction direction="right-to-left" evidence="19">
        <dbReference type="Rhea" id="RHEA:71769"/>
    </physiologicalReaction>
</comment>
<dbReference type="FunFam" id="3.40.50.720:FF:000051">
    <property type="entry name" value="STEAP2 metalloreductase"/>
    <property type="match status" value="1"/>
</dbReference>
<dbReference type="GO" id="GO:0046872">
    <property type="term" value="F:metal ion binding"/>
    <property type="evidence" value="ECO:0007669"/>
    <property type="project" value="UniProtKB-KW"/>
</dbReference>
<keyword evidence="24" id="KW-1185">Reference proteome</keyword>
<evidence type="ECO:0000256" key="19">
    <source>
        <dbReference type="ARBA" id="ARBA00049387"/>
    </source>
</evidence>
<evidence type="ECO:0000313" key="24">
    <source>
        <dbReference type="Proteomes" id="UP000298787"/>
    </source>
</evidence>
<dbReference type="PANTHER" id="PTHR14239:SF8">
    <property type="entry name" value="METALLOREDUCTASE STEAP3"/>
    <property type="match status" value="1"/>
</dbReference>
<dbReference type="InterPro" id="IPR035984">
    <property type="entry name" value="Acyl-CoA-binding_sf"/>
</dbReference>
<evidence type="ECO:0000256" key="14">
    <source>
        <dbReference type="ARBA" id="ARBA00023004"/>
    </source>
</evidence>
<dbReference type="InterPro" id="IPR028939">
    <property type="entry name" value="P5C_Rdtase_cat_N"/>
</dbReference>
<evidence type="ECO:0000256" key="2">
    <source>
        <dbReference type="ARBA" id="ARBA00001974"/>
    </source>
</evidence>
<accession>A0A4U5TXL8</accession>
<dbReference type="Pfam" id="PF03807">
    <property type="entry name" value="F420_oxidored"/>
    <property type="match status" value="1"/>
</dbReference>
<evidence type="ECO:0000256" key="11">
    <source>
        <dbReference type="ARBA" id="ARBA00022827"/>
    </source>
</evidence>
<dbReference type="GO" id="GO:0052851">
    <property type="term" value="F:ferric-chelate reductase (NADPH) activity"/>
    <property type="evidence" value="ECO:0007669"/>
    <property type="project" value="TreeGrafter"/>
</dbReference>
<feature type="compositionally biased region" description="Basic and acidic residues" evidence="20">
    <location>
        <begin position="1"/>
        <end position="23"/>
    </location>
</feature>
<evidence type="ECO:0000256" key="4">
    <source>
        <dbReference type="ARBA" id="ARBA00007729"/>
    </source>
</evidence>
<comment type="catalytic activity">
    <reaction evidence="18">
        <text>2 Cu(+) + NADP(+) + H(+) = 2 Cu(2+) + NADPH</text>
        <dbReference type="Rhea" id="RHEA:71771"/>
        <dbReference type="ChEBI" id="CHEBI:15378"/>
        <dbReference type="ChEBI" id="CHEBI:29036"/>
        <dbReference type="ChEBI" id="CHEBI:49552"/>
        <dbReference type="ChEBI" id="CHEBI:57783"/>
        <dbReference type="ChEBI" id="CHEBI:58349"/>
    </reaction>
    <physiologicalReaction direction="right-to-left" evidence="18">
        <dbReference type="Rhea" id="RHEA:71773"/>
    </physiologicalReaction>
</comment>
<feature type="transmembrane region" description="Helical" evidence="21">
    <location>
        <begin position="215"/>
        <end position="233"/>
    </location>
</feature>
<evidence type="ECO:0000256" key="16">
    <source>
        <dbReference type="ARBA" id="ARBA00023065"/>
    </source>
</evidence>
<dbReference type="PANTHER" id="PTHR14239">
    <property type="entry name" value="DUDULIN-RELATED"/>
    <property type="match status" value="1"/>
</dbReference>
<sequence length="609" mass="68328">MPDEMSRPLIRGRPEGGASRRLEASMSDPGAPLVGILGTGDFSRSLARRLVASGYQVVVGSRTPKRSVALFPEEAEVTSQMEAASQADLVFVAVFPEHHSTLVELKPALAGKTLVDVSNGLRINLDGPSNAERLADLFPESSVVKGFNTISAWSLQMGPRDGSRQVYLCSDSSKAKTSVMQLCRRLGFIPVDMGLLSSSLELENLPLYLFPSWRLPILCTLCLFVFFYLYNFLRDVLQPYVTTGKSAFYKMPIETVNVTLPSVALVLISLVYLPGLCAAFLQLWWGTKYNRFPNWLDRWLTRRKQLGLCSFLCAVLHAIYSLCLPMRKSARYKLLDQAFKQVRDSVLVKEFYVFRGPEASSFPTLSSSPSRQMLSHQQQVKAGTEESWVDEEVWRMELYLSAGIMALGLLSLLAVTSLPSVANAVNWREFTFIQSSLGYSALSMATVHTLLFGWDRAFDPAQYRFHLPPTFILVLILPLAVLLGRLALFVPCVARRLKQIRRGWEKSRHIRFTLPDDGCRNGLEDESFERAVEEVKVLKQRPNNGELGELYGLYKQATVGDVNIERPGFLDFAGRAKWDAWFGKKGISKDEAMIAYIDLVEMLKKKIGF</sequence>
<reference evidence="23 24" key="1">
    <citation type="submission" date="2019-01" db="EMBL/GenBank/DDBJ databases">
        <title>Genome Assembly of Collichthys lucidus.</title>
        <authorList>
            <person name="Cai M."/>
            <person name="Xiao S."/>
        </authorList>
    </citation>
    <scope>NUCLEOTIDE SEQUENCE [LARGE SCALE GENOMIC DNA]</scope>
    <source>
        <strain evidence="23">JT15FE1705JMU</strain>
        <tissue evidence="23">Muscle</tissue>
    </source>
</reference>
<keyword evidence="16" id="KW-0406">Ion transport</keyword>
<dbReference type="PROSITE" id="PS51228">
    <property type="entry name" value="ACB_2"/>
    <property type="match status" value="1"/>
</dbReference>
<dbReference type="STRING" id="240159.A0A4U5TXL8"/>
<feature type="transmembrane region" description="Helical" evidence="21">
    <location>
        <begin position="398"/>
        <end position="418"/>
    </location>
</feature>